<reference evidence="7" key="1">
    <citation type="submission" date="2018-04" db="EMBL/GenBank/DDBJ databases">
        <authorList>
            <person name="Illikoud N."/>
        </authorList>
    </citation>
    <scope>NUCLEOTIDE SEQUENCE [LARGE SCALE GENOMIC DNA]</scope>
</reference>
<feature type="domain" description="SpaA-like prealbumin fold" evidence="5">
    <location>
        <begin position="124"/>
        <end position="210"/>
    </location>
</feature>
<organism evidence="6 7">
    <name type="scientific">Brochothrix thermosphacta</name>
    <name type="common">Microbacterium thermosphactum</name>
    <dbReference type="NCBI Taxonomy" id="2756"/>
    <lineage>
        <taxon>Bacteria</taxon>
        <taxon>Bacillati</taxon>
        <taxon>Bacillota</taxon>
        <taxon>Bacilli</taxon>
        <taxon>Bacillales</taxon>
        <taxon>Listeriaceae</taxon>
        <taxon>Brochothrix</taxon>
    </lineage>
</organism>
<dbReference type="NCBIfam" id="TIGR01167">
    <property type="entry name" value="LPXTG_anchor"/>
    <property type="match status" value="1"/>
</dbReference>
<dbReference type="InterPro" id="IPR013783">
    <property type="entry name" value="Ig-like_fold"/>
</dbReference>
<protein>
    <recommendedName>
        <fullName evidence="5">SpaA-like prealbumin fold domain-containing protein</fullName>
    </recommendedName>
</protein>
<dbReference type="EMBL" id="OUNC01000015">
    <property type="protein sequence ID" value="SPP28542.1"/>
    <property type="molecule type" value="Genomic_DNA"/>
</dbReference>
<dbReference type="InterPro" id="IPR041033">
    <property type="entry name" value="SpaA_PFL_dom_1"/>
</dbReference>
<evidence type="ECO:0000313" key="6">
    <source>
        <dbReference type="EMBL" id="SPP28542.1"/>
    </source>
</evidence>
<evidence type="ECO:0000256" key="4">
    <source>
        <dbReference type="SAM" id="Phobius"/>
    </source>
</evidence>
<evidence type="ECO:0000313" key="7">
    <source>
        <dbReference type="Proteomes" id="UP000270190"/>
    </source>
</evidence>
<evidence type="ECO:0000256" key="3">
    <source>
        <dbReference type="ARBA" id="ARBA00022729"/>
    </source>
</evidence>
<feature type="domain" description="SpaA-like prealbumin fold" evidence="5">
    <location>
        <begin position="31"/>
        <end position="112"/>
    </location>
</feature>
<sequence length="262" mass="28583">MDSTPIKFEVKKGQTEAVQLAMTNELSKGGFVLTKTDNQSGEVLQGAVFELQDAEGKVIESGLTTDVSGKLAIDQLKPGNYQLVETKAPTGYELETTPIKFEVKKGQTKAVQLAMTNELSKGGFVLTKTDDQSGEVLQGAVFELQDTNGKKVQRNLTTDSAGKIAVAKLKPGKYQLIETKAPQGYELDATPVTFEVMGNQKEIIKVAKTNKAITNEKEVVPPVPNKKLPSTGDEKESMPYAGILLSVLSFVLLWKRRVQHRQ</sequence>
<dbReference type="Gene3D" id="2.60.40.10">
    <property type="entry name" value="Immunoglobulins"/>
    <property type="match status" value="2"/>
</dbReference>
<evidence type="ECO:0000259" key="5">
    <source>
        <dbReference type="Pfam" id="PF17802"/>
    </source>
</evidence>
<dbReference type="AlphaFoldDB" id="A0A2X0S765"/>
<keyword evidence="2" id="KW-0964">Secreted</keyword>
<name>A0A2X0S765_BROTH</name>
<dbReference type="Proteomes" id="UP000270190">
    <property type="component" value="Unassembled WGS sequence"/>
</dbReference>
<dbReference type="SUPFAM" id="SSF49478">
    <property type="entry name" value="Cna protein B-type domain"/>
    <property type="match status" value="2"/>
</dbReference>
<evidence type="ECO:0000256" key="1">
    <source>
        <dbReference type="ARBA" id="ARBA00007257"/>
    </source>
</evidence>
<dbReference type="Pfam" id="PF17802">
    <property type="entry name" value="SpaA"/>
    <property type="match status" value="2"/>
</dbReference>
<dbReference type="PANTHER" id="PTHR36108:SF13">
    <property type="entry name" value="COLOSSIN-B-RELATED"/>
    <property type="match status" value="1"/>
</dbReference>
<accession>A0A2X0S765</accession>
<feature type="transmembrane region" description="Helical" evidence="4">
    <location>
        <begin position="237"/>
        <end position="254"/>
    </location>
</feature>
<gene>
    <name evidence="6" type="ORF">BTBSAS_220039</name>
</gene>
<keyword evidence="4" id="KW-0812">Transmembrane</keyword>
<keyword evidence="4" id="KW-1133">Transmembrane helix</keyword>
<keyword evidence="4" id="KW-0472">Membrane</keyword>
<comment type="similarity">
    <text evidence="1">Belongs to the serine-aspartate repeat-containing protein (SDr) family.</text>
</comment>
<evidence type="ECO:0000256" key="2">
    <source>
        <dbReference type="ARBA" id="ARBA00022525"/>
    </source>
</evidence>
<proteinExistence type="inferred from homology"/>
<dbReference type="PANTHER" id="PTHR36108">
    <property type="entry name" value="COLOSSIN-B-RELATED"/>
    <property type="match status" value="1"/>
</dbReference>
<keyword evidence="3" id="KW-0732">Signal</keyword>